<feature type="region of interest" description="Disordered" evidence="1">
    <location>
        <begin position="322"/>
        <end position="342"/>
    </location>
</feature>
<feature type="compositionally biased region" description="Basic and acidic residues" evidence="1">
    <location>
        <begin position="739"/>
        <end position="748"/>
    </location>
</feature>
<keyword evidence="4" id="KW-1185">Reference proteome</keyword>
<dbReference type="Pfam" id="PF19516">
    <property type="entry name" value="DUF6049"/>
    <property type="match status" value="1"/>
</dbReference>
<feature type="transmembrane region" description="Helical" evidence="2">
    <location>
        <begin position="36"/>
        <end position="57"/>
    </location>
</feature>
<dbReference type="EMBL" id="CP139368">
    <property type="protein sequence ID" value="WPR89972.1"/>
    <property type="molecule type" value="Genomic_DNA"/>
</dbReference>
<keyword evidence="2" id="KW-0812">Transmembrane</keyword>
<dbReference type="InterPro" id="IPR046112">
    <property type="entry name" value="DUF6049"/>
</dbReference>
<evidence type="ECO:0000256" key="2">
    <source>
        <dbReference type="SAM" id="Phobius"/>
    </source>
</evidence>
<keyword evidence="2" id="KW-1133">Transmembrane helix</keyword>
<dbReference type="RefSeq" id="WP_320942686.1">
    <property type="nucleotide sequence ID" value="NZ_BAABEU010000003.1"/>
</dbReference>
<organism evidence="3 4">
    <name type="scientific">Microbacterium rhizosphaerae</name>
    <dbReference type="NCBI Taxonomy" id="1678237"/>
    <lineage>
        <taxon>Bacteria</taxon>
        <taxon>Bacillati</taxon>
        <taxon>Actinomycetota</taxon>
        <taxon>Actinomycetes</taxon>
        <taxon>Micrococcales</taxon>
        <taxon>Microbacteriaceae</taxon>
        <taxon>Microbacterium</taxon>
    </lineage>
</organism>
<evidence type="ECO:0000256" key="1">
    <source>
        <dbReference type="SAM" id="MobiDB-lite"/>
    </source>
</evidence>
<keyword evidence="2" id="KW-0472">Membrane</keyword>
<feature type="compositionally biased region" description="Low complexity" evidence="1">
    <location>
        <begin position="329"/>
        <end position="338"/>
    </location>
</feature>
<dbReference type="Proteomes" id="UP001323798">
    <property type="component" value="Chromosome"/>
</dbReference>
<protein>
    <submittedName>
        <fullName evidence="3">DUF6049 family protein</fullName>
    </submittedName>
</protein>
<evidence type="ECO:0000313" key="4">
    <source>
        <dbReference type="Proteomes" id="UP001323798"/>
    </source>
</evidence>
<reference evidence="3 4" key="1">
    <citation type="submission" date="2023-11" db="EMBL/GenBank/DDBJ databases">
        <title>Genome sequence of Microbacterium rhizosphaerae KACC 19337.</title>
        <authorList>
            <person name="Choi H."/>
            <person name="Kim S."/>
            <person name="Kim Y."/>
            <person name="Kwon S.-W."/>
            <person name="Heo J."/>
        </authorList>
    </citation>
    <scope>NUCLEOTIDE SEQUENCE [LARGE SCALE GENOMIC DNA]</scope>
    <source>
        <strain evidence="3 4">KACC 19337</strain>
    </source>
</reference>
<sequence>MTTTSPGAHAAAAASADAARTGAPAWGAVRRIARRAAVGTAALAVAASAVLVAPGMAHAADPTPSPSATQLSGKATLTLSPLGRGVVPQQGGLSAYVTLDNGTAAEFDGGTVTLSVGTAPLADRTALSAWLGGDRSGVELMTVGTTPMDPVPSGGSSPVLVQVPAADAQRAPGVYPMLASLNDPDGAITAPSVMIVSDPAQPQASVGVVVPITAGPLTTGLLTSDQLQAMTASDGRLTALLDAVAGTPAILAVDPAIPTAIRVLGSSAPADATAWLDRLTSLPNARFALQFGDADVAAQINAGAATLMTPLELSAYLDPSHFESGSGGATPAPTATPSLPDTKTLTGVPGAVRGIYWPFSDTATDKVLTTLRTADTTALTLVATGSTAAGASNATVPARARIAGSSVLLYDSAVSTQLAEASGATDPQHRGAPLAAATANLVFAGKDAAGAPLLVTVDRSSTMDPVGLRAAIEAAFDGATPATLASLESASPVDTTFAKTDADTARTAAFTALSRDEEALHDFSSVLDDPAVLTGPERGQILQLIGGGWVGDDQAWAAALAAHRAQTAKTLDSVRILAPSDLVVLSSGADLRFWVRNDLQWPVNVTLHASPDSPKLVVQPVTDVQASAASNTRTIVPVKARVGNGEVAISLSLKSPTGVSIGTVQVANVNVRADWEGFGLIALIVLVVAFLVLGVIRTVRRRRRRAATSAADAGAAEEQAQDAAVDAAPADAASPGAQDEPHDVESER</sequence>
<dbReference type="InterPro" id="IPR006311">
    <property type="entry name" value="TAT_signal"/>
</dbReference>
<proteinExistence type="predicted"/>
<name>A0ABZ0SQM5_9MICO</name>
<feature type="compositionally biased region" description="Low complexity" evidence="1">
    <location>
        <begin position="707"/>
        <end position="737"/>
    </location>
</feature>
<gene>
    <name evidence="3" type="ORF">SM116_01425</name>
</gene>
<feature type="transmembrane region" description="Helical" evidence="2">
    <location>
        <begin position="677"/>
        <end position="696"/>
    </location>
</feature>
<dbReference type="PROSITE" id="PS51318">
    <property type="entry name" value="TAT"/>
    <property type="match status" value="1"/>
</dbReference>
<accession>A0ABZ0SQM5</accession>
<evidence type="ECO:0000313" key="3">
    <source>
        <dbReference type="EMBL" id="WPR89972.1"/>
    </source>
</evidence>
<feature type="region of interest" description="Disordered" evidence="1">
    <location>
        <begin position="707"/>
        <end position="748"/>
    </location>
</feature>